<sequence>MFHLIHLFILGLSSFPSCLPNQYQFINMTKTWSQAQLYCRENYSDLVTIGNQTEMDELINALPAGWSGPAWIGLYNISWTWSLNNTQLEGSGFWDVGQPDNVNDNEFCVTQYTDLASVTDATLSAVHNAILVSSGNVFGLLFFCILAT</sequence>
<organism evidence="3 4">
    <name type="scientific">Esox lucius</name>
    <name type="common">Northern pike</name>
    <dbReference type="NCBI Taxonomy" id="8010"/>
    <lineage>
        <taxon>Eukaryota</taxon>
        <taxon>Metazoa</taxon>
        <taxon>Chordata</taxon>
        <taxon>Craniata</taxon>
        <taxon>Vertebrata</taxon>
        <taxon>Euteleostomi</taxon>
        <taxon>Actinopterygii</taxon>
        <taxon>Neopterygii</taxon>
        <taxon>Teleostei</taxon>
        <taxon>Protacanthopterygii</taxon>
        <taxon>Esociformes</taxon>
        <taxon>Esocidae</taxon>
        <taxon>Esox</taxon>
    </lineage>
</organism>
<dbReference type="Proteomes" id="UP000265140">
    <property type="component" value="Chromosome 7"/>
</dbReference>
<evidence type="ECO:0000313" key="3">
    <source>
        <dbReference type="Ensembl" id="ENSELUP00000008522.3"/>
    </source>
</evidence>
<protein>
    <recommendedName>
        <fullName evidence="2">C-type lectin domain-containing protein</fullName>
    </recommendedName>
</protein>
<evidence type="ECO:0000256" key="1">
    <source>
        <dbReference type="SAM" id="SignalP"/>
    </source>
</evidence>
<evidence type="ECO:0000259" key="2">
    <source>
        <dbReference type="PROSITE" id="PS50041"/>
    </source>
</evidence>
<evidence type="ECO:0000313" key="4">
    <source>
        <dbReference type="Proteomes" id="UP000265140"/>
    </source>
</evidence>
<reference evidence="3" key="3">
    <citation type="submission" date="2025-08" db="UniProtKB">
        <authorList>
            <consortium name="Ensembl"/>
        </authorList>
    </citation>
    <scope>IDENTIFICATION</scope>
</reference>
<accession>A0A3P8XVK3</accession>
<dbReference type="OMA" id="EYRHWER"/>
<feature type="chain" id="PRO_5044211107" description="C-type lectin domain-containing protein" evidence="1">
    <location>
        <begin position="21"/>
        <end position="148"/>
    </location>
</feature>
<dbReference type="InterPro" id="IPR016186">
    <property type="entry name" value="C-type_lectin-like/link_sf"/>
</dbReference>
<proteinExistence type="predicted"/>
<reference evidence="4" key="1">
    <citation type="journal article" date="2014" name="PLoS ONE">
        <title>The genome and linkage map of the northern pike (Esox lucius): conserved synteny revealed between the salmonid sister group and the Neoteleostei.</title>
        <authorList>
            <person name="Rondeau E.B."/>
            <person name="Minkley D.R."/>
            <person name="Leong J.S."/>
            <person name="Messmer A.M."/>
            <person name="Jantzen J.R."/>
            <person name="von Schalburg K.R."/>
            <person name="Lemon C."/>
            <person name="Bird N.H."/>
            <person name="Koop B.F."/>
        </authorList>
    </citation>
    <scope>NUCLEOTIDE SEQUENCE</scope>
</reference>
<reference evidence="3" key="2">
    <citation type="submission" date="2020-02" db="EMBL/GenBank/DDBJ databases">
        <title>Esox lucius (northern pike) genome, fEsoLuc1, primary haplotype.</title>
        <authorList>
            <person name="Myers G."/>
            <person name="Karagic N."/>
            <person name="Meyer A."/>
            <person name="Pippel M."/>
            <person name="Reichard M."/>
            <person name="Winkler S."/>
            <person name="Tracey A."/>
            <person name="Sims Y."/>
            <person name="Howe K."/>
            <person name="Rhie A."/>
            <person name="Formenti G."/>
            <person name="Durbin R."/>
            <person name="Fedrigo O."/>
            <person name="Jarvis E.D."/>
        </authorList>
    </citation>
    <scope>NUCLEOTIDE SEQUENCE [LARGE SCALE GENOMIC DNA]</scope>
</reference>
<feature type="domain" description="C-type lectin" evidence="2">
    <location>
        <begin position="23"/>
        <end position="110"/>
    </location>
</feature>
<dbReference type="Gene3D" id="3.10.100.10">
    <property type="entry name" value="Mannose-Binding Protein A, subunit A"/>
    <property type="match status" value="1"/>
</dbReference>
<dbReference type="InParanoid" id="A0A3P8XVK3"/>
<dbReference type="PROSITE" id="PS50041">
    <property type="entry name" value="C_TYPE_LECTIN_2"/>
    <property type="match status" value="1"/>
</dbReference>
<dbReference type="GeneTree" id="ENSGT01140000286053"/>
<dbReference type="PANTHER" id="PTHR45784">
    <property type="entry name" value="C-TYPE LECTIN DOMAIN FAMILY 20 MEMBER A-RELATED"/>
    <property type="match status" value="1"/>
</dbReference>
<dbReference type="Pfam" id="PF00059">
    <property type="entry name" value="Lectin_C"/>
    <property type="match status" value="1"/>
</dbReference>
<feature type="signal peptide" evidence="1">
    <location>
        <begin position="1"/>
        <end position="20"/>
    </location>
</feature>
<dbReference type="SMART" id="SM00034">
    <property type="entry name" value="CLECT"/>
    <property type="match status" value="1"/>
</dbReference>
<keyword evidence="1" id="KW-0732">Signal</keyword>
<dbReference type="AlphaFoldDB" id="A0A3P8XVK3"/>
<dbReference type="Ensembl" id="ENSELUT00000005420.3">
    <property type="protein sequence ID" value="ENSELUP00000008522.3"/>
    <property type="gene ID" value="ENSELUG00000009157.3"/>
</dbReference>
<dbReference type="SUPFAM" id="SSF56436">
    <property type="entry name" value="C-type lectin-like"/>
    <property type="match status" value="1"/>
</dbReference>
<reference evidence="3" key="4">
    <citation type="submission" date="2025-09" db="UniProtKB">
        <authorList>
            <consortium name="Ensembl"/>
        </authorList>
    </citation>
    <scope>IDENTIFICATION</scope>
</reference>
<dbReference type="Bgee" id="ENSELUG00000009157">
    <property type="expression patterns" value="Expressed in embryo and 2 other cell types or tissues"/>
</dbReference>
<dbReference type="InterPro" id="IPR001304">
    <property type="entry name" value="C-type_lectin-like"/>
</dbReference>
<dbReference type="InterPro" id="IPR016187">
    <property type="entry name" value="CTDL_fold"/>
</dbReference>
<keyword evidence="4" id="KW-1185">Reference proteome</keyword>
<dbReference type="PANTHER" id="PTHR45784:SF3">
    <property type="entry name" value="C-TYPE LECTIN DOMAIN FAMILY 4 MEMBER K-LIKE-RELATED"/>
    <property type="match status" value="1"/>
</dbReference>
<name>A0A3P8XVK3_ESOLU</name>